<dbReference type="InterPro" id="IPR000917">
    <property type="entry name" value="Sulfatase_N"/>
</dbReference>
<dbReference type="STRING" id="468056.SAMN05443549_102207"/>
<evidence type="ECO:0000259" key="3">
    <source>
        <dbReference type="Pfam" id="PF00884"/>
    </source>
</evidence>
<dbReference type="PANTHER" id="PTHR43751">
    <property type="entry name" value="SULFATASE"/>
    <property type="match status" value="1"/>
</dbReference>
<dbReference type="GO" id="GO:0016787">
    <property type="term" value="F:hydrolase activity"/>
    <property type="evidence" value="ECO:0007669"/>
    <property type="project" value="UniProtKB-KW"/>
</dbReference>
<dbReference type="CDD" id="cd16143">
    <property type="entry name" value="ARS_like"/>
    <property type="match status" value="1"/>
</dbReference>
<evidence type="ECO:0000313" key="4">
    <source>
        <dbReference type="EMBL" id="SHG14473.1"/>
    </source>
</evidence>
<dbReference type="PROSITE" id="PS00149">
    <property type="entry name" value="SULFATASE_2"/>
    <property type="match status" value="1"/>
</dbReference>
<dbReference type="InterPro" id="IPR017850">
    <property type="entry name" value="Alkaline_phosphatase_core_sf"/>
</dbReference>
<dbReference type="Gene3D" id="3.30.1120.10">
    <property type="match status" value="1"/>
</dbReference>
<dbReference type="Pfam" id="PF00884">
    <property type="entry name" value="Sulfatase"/>
    <property type="match status" value="1"/>
</dbReference>
<proteinExistence type="inferred from homology"/>
<dbReference type="EMBL" id="FQWB01000002">
    <property type="protein sequence ID" value="SHG14473.1"/>
    <property type="molecule type" value="Genomic_DNA"/>
</dbReference>
<protein>
    <submittedName>
        <fullName evidence="4">Arylsulfatase A</fullName>
    </submittedName>
</protein>
<name>A0A1M5HEU4_9FLAO</name>
<accession>A0A1M5HEU4</accession>
<reference evidence="5" key="1">
    <citation type="submission" date="2016-11" db="EMBL/GenBank/DDBJ databases">
        <authorList>
            <person name="Varghese N."/>
            <person name="Submissions S."/>
        </authorList>
    </citation>
    <scope>NUCLEOTIDE SEQUENCE [LARGE SCALE GENOMIC DNA]</scope>
    <source>
        <strain evidence="5">DSM 19978</strain>
    </source>
</reference>
<sequence>MKKISFLFYSFSLLLIVSCTPKQENESAKKPNVIFIYVDDLGYGDLSCYGATAVQTPNVDALATGGIQFTDAHCTAATCTPSRYSLLTGSYAFRNNAAILPGNAPLIINPGQETIADMFKKGGYATAVVGKWHLGLGNGSPDWNAAIKPGPLEIGFDYSYLIPATADRVPTVFVENHNVVNLDPNDPITVSYDKRIGTDPIGLEEGEVLKMTADAQHSGTVVNGISRIGYMSGGHKAYWKDEEFPNILTSKATDFITSHKNKPFFLYFALPDIHVPRAPNAKFAGKTTMGPRGDAIVQMDWVTGQIMKKLKELNLADNTIIVFSSDNGPVLDDGYADKSVVNSDNHRPGGNFRGGKYSAYEAGTRVPTIVYWPAKIKPAKSQALLSQVDFFASFAKLIGVKIENAATAVDSFDMLDVLMGKNTKGRTNMLEEAFTMSIRVGNWKYIAPQTKATPDWLVNKDIKTGLQQTPQLYNLSNDPREENNLAEKMPERIKAMAAQLSKIMKAPTKN</sequence>
<dbReference type="InterPro" id="IPR052701">
    <property type="entry name" value="GAG_Ulvan_Degrading_Sulfatases"/>
</dbReference>
<feature type="domain" description="Sulfatase N-terminal" evidence="3">
    <location>
        <begin position="31"/>
        <end position="400"/>
    </location>
</feature>
<gene>
    <name evidence="4" type="ORF">SAMN05443549_102207</name>
</gene>
<dbReference type="PROSITE" id="PS51257">
    <property type="entry name" value="PROKAR_LIPOPROTEIN"/>
    <property type="match status" value="1"/>
</dbReference>
<dbReference type="InterPro" id="IPR024607">
    <property type="entry name" value="Sulfatase_CS"/>
</dbReference>
<evidence type="ECO:0000256" key="1">
    <source>
        <dbReference type="ARBA" id="ARBA00008779"/>
    </source>
</evidence>
<dbReference type="OrthoDB" id="9766107at2"/>
<comment type="similarity">
    <text evidence="1">Belongs to the sulfatase family.</text>
</comment>
<dbReference type="Proteomes" id="UP000184516">
    <property type="component" value="Unassembled WGS sequence"/>
</dbReference>
<dbReference type="SUPFAM" id="SSF53649">
    <property type="entry name" value="Alkaline phosphatase-like"/>
    <property type="match status" value="1"/>
</dbReference>
<organism evidence="4 5">
    <name type="scientific">Flavobacterium fluvii</name>
    <dbReference type="NCBI Taxonomy" id="468056"/>
    <lineage>
        <taxon>Bacteria</taxon>
        <taxon>Pseudomonadati</taxon>
        <taxon>Bacteroidota</taxon>
        <taxon>Flavobacteriia</taxon>
        <taxon>Flavobacteriales</taxon>
        <taxon>Flavobacteriaceae</taxon>
        <taxon>Flavobacterium</taxon>
    </lineage>
</organism>
<dbReference type="RefSeq" id="WP_073369152.1">
    <property type="nucleotide sequence ID" value="NZ_FQWB01000002.1"/>
</dbReference>
<evidence type="ECO:0000256" key="2">
    <source>
        <dbReference type="ARBA" id="ARBA00022801"/>
    </source>
</evidence>
<dbReference type="AlphaFoldDB" id="A0A1M5HEU4"/>
<keyword evidence="2" id="KW-0378">Hydrolase</keyword>
<dbReference type="Gene3D" id="3.40.720.10">
    <property type="entry name" value="Alkaline Phosphatase, subunit A"/>
    <property type="match status" value="1"/>
</dbReference>
<dbReference type="PANTHER" id="PTHR43751:SF6">
    <property type="entry name" value="N-ACETYLGALACTOSAMINE-6-O-SULFATASE"/>
    <property type="match status" value="1"/>
</dbReference>
<keyword evidence="5" id="KW-1185">Reference proteome</keyword>
<dbReference type="PROSITE" id="PS00523">
    <property type="entry name" value="SULFATASE_1"/>
    <property type="match status" value="1"/>
</dbReference>
<evidence type="ECO:0000313" key="5">
    <source>
        <dbReference type="Proteomes" id="UP000184516"/>
    </source>
</evidence>